<feature type="region of interest" description="Disordered" evidence="1">
    <location>
        <begin position="369"/>
        <end position="539"/>
    </location>
</feature>
<evidence type="ECO:0000313" key="4">
    <source>
        <dbReference type="WBParaSite" id="GPLIN_000641200"/>
    </source>
</evidence>
<feature type="compositionally biased region" description="Polar residues" evidence="1">
    <location>
        <begin position="369"/>
        <end position="392"/>
    </location>
</feature>
<evidence type="ECO:0000256" key="2">
    <source>
        <dbReference type="SAM" id="SignalP"/>
    </source>
</evidence>
<feature type="compositionally biased region" description="Polar residues" evidence="1">
    <location>
        <begin position="443"/>
        <end position="456"/>
    </location>
</feature>
<proteinExistence type="predicted"/>
<dbReference type="WBParaSite" id="GPLIN_000641200">
    <property type="protein sequence ID" value="GPLIN_000641200"/>
    <property type="gene ID" value="GPLIN_000641200"/>
</dbReference>
<feature type="region of interest" description="Disordered" evidence="1">
    <location>
        <begin position="255"/>
        <end position="295"/>
    </location>
</feature>
<name>A0A183C0L9_GLOPA</name>
<dbReference type="AlphaFoldDB" id="A0A183C0L9"/>
<accession>A0A183C0L9</accession>
<evidence type="ECO:0000313" key="3">
    <source>
        <dbReference type="Proteomes" id="UP000050741"/>
    </source>
</evidence>
<feature type="region of interest" description="Disordered" evidence="1">
    <location>
        <begin position="33"/>
        <end position="69"/>
    </location>
</feature>
<reference evidence="3" key="2">
    <citation type="submission" date="2014-05" db="EMBL/GenBank/DDBJ databases">
        <title>The genome and life-stage specific transcriptomes of Globodera pallida elucidate key aspects of plant parasitism by a cyst nematode.</title>
        <authorList>
            <person name="Cotton J.A."/>
            <person name="Lilley C.J."/>
            <person name="Jones L.M."/>
            <person name="Kikuchi T."/>
            <person name="Reid A.J."/>
            <person name="Thorpe P."/>
            <person name="Tsai I.J."/>
            <person name="Beasley H."/>
            <person name="Blok V."/>
            <person name="Cock P.J.A."/>
            <person name="Van den Akker S.E."/>
            <person name="Holroyd N."/>
            <person name="Hunt M."/>
            <person name="Mantelin S."/>
            <person name="Naghra H."/>
            <person name="Pain A."/>
            <person name="Palomares-Rius J.E."/>
            <person name="Zarowiecki M."/>
            <person name="Berriman M."/>
            <person name="Jones J.T."/>
            <person name="Urwin P.E."/>
        </authorList>
    </citation>
    <scope>NUCLEOTIDE SEQUENCE [LARGE SCALE GENOMIC DNA]</scope>
    <source>
        <strain evidence="3">Lindley</strain>
    </source>
</reference>
<feature type="compositionally biased region" description="Low complexity" evidence="1">
    <location>
        <begin position="33"/>
        <end position="45"/>
    </location>
</feature>
<feature type="compositionally biased region" description="Basic and acidic residues" evidence="1">
    <location>
        <begin position="491"/>
        <end position="511"/>
    </location>
</feature>
<organism evidence="3 4">
    <name type="scientific">Globodera pallida</name>
    <name type="common">Potato cyst nematode worm</name>
    <name type="synonym">Heterodera pallida</name>
    <dbReference type="NCBI Taxonomy" id="36090"/>
    <lineage>
        <taxon>Eukaryota</taxon>
        <taxon>Metazoa</taxon>
        <taxon>Ecdysozoa</taxon>
        <taxon>Nematoda</taxon>
        <taxon>Chromadorea</taxon>
        <taxon>Rhabditida</taxon>
        <taxon>Tylenchina</taxon>
        <taxon>Tylenchomorpha</taxon>
        <taxon>Tylenchoidea</taxon>
        <taxon>Heteroderidae</taxon>
        <taxon>Heteroderinae</taxon>
        <taxon>Globodera</taxon>
    </lineage>
</organism>
<evidence type="ECO:0000256" key="1">
    <source>
        <dbReference type="SAM" id="MobiDB-lite"/>
    </source>
</evidence>
<reference evidence="4" key="3">
    <citation type="submission" date="2016-06" db="UniProtKB">
        <authorList>
            <consortium name="WormBaseParasite"/>
        </authorList>
    </citation>
    <scope>IDENTIFICATION</scope>
</reference>
<keyword evidence="3" id="KW-1185">Reference proteome</keyword>
<reference evidence="3" key="1">
    <citation type="submission" date="2013-12" db="EMBL/GenBank/DDBJ databases">
        <authorList>
            <person name="Aslett M."/>
        </authorList>
    </citation>
    <scope>NUCLEOTIDE SEQUENCE [LARGE SCALE GENOMIC DNA]</scope>
    <source>
        <strain evidence="3">Lindley</strain>
    </source>
</reference>
<keyword evidence="2" id="KW-0732">Signal</keyword>
<feature type="signal peptide" evidence="2">
    <location>
        <begin position="1"/>
        <end position="32"/>
    </location>
</feature>
<feature type="chain" id="PRO_5008146888" evidence="2">
    <location>
        <begin position="33"/>
        <end position="568"/>
    </location>
</feature>
<feature type="compositionally biased region" description="Polar residues" evidence="1">
    <location>
        <begin position="400"/>
        <end position="420"/>
    </location>
</feature>
<sequence length="568" mass="64088">MHLLPPFVTTHHQNVAFPVFLLIIVLVRQSISDDPSQSSSDQSSSDQERRRPMQPRAIPRSLSVQSLSAHSGPLVLGRSSEMNEPQRNVPVYGRFRNAYSAQQSSQPLVSSYNSQAPSLENSIKALEDESKMKTNAQKIEKQLCDYLEQIQKNIPRPNRLKEHFKRLFSSKDKNNDKKQSKNAELTISDKLLNDKSNENACEQLLLSPNPNTGKRYKDYALREEACRKLNALTGWVAVKEAINAIGNSKQCTTIYEDDDDEGNRIDSLSKRSNSFGSDRYGNGQPESSSRDKGKSKTAILRQFFNLKKKKEKVNDYLPSPKGNNGCSEQRSISFRDVEYENRQMMHRNLIEPRRSLDIVSEQIVSRTKNADMSQTLKQNSIQRSTSTQSTNFGFDFGLDNASTGPNSLQRSTSTRSNDNGTLPRHSMQRSTSSRSPEFGSILTWHSVQPSTSSKSTDFGKGNGTLTRQRSTSSKSIDFGFGKRKMQQNFVEGRRSLDERNSSYTEIGDRSKNLPCALQRTSSTRNPGMARSLSGRRSLDERNSSYTEIAAQEIPASHVHFRLELNYLI</sequence>
<protein>
    <submittedName>
        <fullName evidence="4">Uncharacterized protein</fullName>
    </submittedName>
</protein>
<dbReference type="Proteomes" id="UP000050741">
    <property type="component" value="Unassembled WGS sequence"/>
</dbReference>
<feature type="compositionally biased region" description="Polar residues" evidence="1">
    <location>
        <begin position="463"/>
        <end position="475"/>
    </location>
</feature>